<organism evidence="6 7">
    <name type="scientific">Streptomyces violaceusniger</name>
    <dbReference type="NCBI Taxonomy" id="68280"/>
    <lineage>
        <taxon>Bacteria</taxon>
        <taxon>Bacillati</taxon>
        <taxon>Actinomycetota</taxon>
        <taxon>Actinomycetes</taxon>
        <taxon>Kitasatosporales</taxon>
        <taxon>Streptomycetaceae</taxon>
        <taxon>Streptomyces</taxon>
        <taxon>Streptomyces violaceusniger group</taxon>
    </lineage>
</organism>
<dbReference type="InterPro" id="IPR025110">
    <property type="entry name" value="AMP-bd_C"/>
</dbReference>
<comment type="similarity">
    <text evidence="2">Belongs to the ATP-dependent AMP-binding enzyme family.</text>
</comment>
<dbReference type="SUPFAM" id="SSF56801">
    <property type="entry name" value="Acetyl-CoA synthetase-like"/>
    <property type="match status" value="1"/>
</dbReference>
<dbReference type="GO" id="GO:0043041">
    <property type="term" value="P:amino acid activation for nonribosomal peptide biosynthetic process"/>
    <property type="evidence" value="ECO:0007669"/>
    <property type="project" value="TreeGrafter"/>
</dbReference>
<proteinExistence type="inferred from homology"/>
<dbReference type="PROSITE" id="PS00455">
    <property type="entry name" value="AMP_BINDING"/>
    <property type="match status" value="1"/>
</dbReference>
<dbReference type="AlphaFoldDB" id="A0A4D4KZH2"/>
<reference evidence="6 7" key="1">
    <citation type="journal article" date="2020" name="Int. J. Syst. Evol. Microbiol.">
        <title>Reclassification of Streptomyces castelarensis and Streptomyces sporoclivatus as later heterotypic synonyms of Streptomyces antimycoticus.</title>
        <authorList>
            <person name="Komaki H."/>
            <person name="Tamura T."/>
        </authorList>
    </citation>
    <scope>NUCLEOTIDE SEQUENCE [LARGE SCALE GENOMIC DNA]</scope>
    <source>
        <strain evidence="6 7">NBRC 13459</strain>
    </source>
</reference>
<dbReference type="Pfam" id="PF13193">
    <property type="entry name" value="AMP-binding_C"/>
    <property type="match status" value="1"/>
</dbReference>
<evidence type="ECO:0000259" key="5">
    <source>
        <dbReference type="PROSITE" id="PS50075"/>
    </source>
</evidence>
<comment type="caution">
    <text evidence="6">The sequence shown here is derived from an EMBL/GenBank/DDBJ whole genome shotgun (WGS) entry which is preliminary data.</text>
</comment>
<dbReference type="InterPro" id="IPR020845">
    <property type="entry name" value="AMP-binding_CS"/>
</dbReference>
<evidence type="ECO:0000313" key="6">
    <source>
        <dbReference type="EMBL" id="GDY51930.1"/>
    </source>
</evidence>
<dbReference type="InterPro" id="IPR045851">
    <property type="entry name" value="AMP-bd_C_sf"/>
</dbReference>
<feature type="domain" description="Carrier" evidence="5">
    <location>
        <begin position="684"/>
        <end position="759"/>
    </location>
</feature>
<dbReference type="InterPro" id="IPR006162">
    <property type="entry name" value="Ppantetheine_attach_site"/>
</dbReference>
<dbReference type="GO" id="GO:0031177">
    <property type="term" value="F:phosphopantetheine binding"/>
    <property type="evidence" value="ECO:0007669"/>
    <property type="project" value="InterPro"/>
</dbReference>
<dbReference type="FunFam" id="1.10.1200.10:FF:000016">
    <property type="entry name" value="Non-ribosomal peptide synthase"/>
    <property type="match status" value="1"/>
</dbReference>
<dbReference type="PROSITE" id="PS00012">
    <property type="entry name" value="PHOSPHOPANTETHEINE"/>
    <property type="match status" value="1"/>
</dbReference>
<evidence type="ECO:0000256" key="4">
    <source>
        <dbReference type="ARBA" id="ARBA00022553"/>
    </source>
</evidence>
<dbReference type="Gene3D" id="2.30.38.10">
    <property type="entry name" value="Luciferase, Domain 3"/>
    <property type="match status" value="1"/>
</dbReference>
<name>A0A4D4KZH2_STRVO</name>
<dbReference type="SMART" id="SM00823">
    <property type="entry name" value="PKS_PP"/>
    <property type="match status" value="1"/>
</dbReference>
<dbReference type="InterPro" id="IPR000873">
    <property type="entry name" value="AMP-dep_synth/lig_dom"/>
</dbReference>
<dbReference type="EMBL" id="BJHW01000001">
    <property type="protein sequence ID" value="GDY51930.1"/>
    <property type="molecule type" value="Genomic_DNA"/>
</dbReference>
<dbReference type="FunFam" id="3.30.300.30:FF:000010">
    <property type="entry name" value="Enterobactin synthetase component F"/>
    <property type="match status" value="1"/>
</dbReference>
<dbReference type="GO" id="GO:0072330">
    <property type="term" value="P:monocarboxylic acid biosynthetic process"/>
    <property type="evidence" value="ECO:0007669"/>
    <property type="project" value="UniProtKB-ARBA"/>
</dbReference>
<dbReference type="Pfam" id="PF00550">
    <property type="entry name" value="PP-binding"/>
    <property type="match status" value="1"/>
</dbReference>
<dbReference type="SUPFAM" id="SSF47336">
    <property type="entry name" value="ACP-like"/>
    <property type="match status" value="1"/>
</dbReference>
<dbReference type="Gene3D" id="3.30.559.10">
    <property type="entry name" value="Chloramphenicol acetyltransferase-like domain"/>
    <property type="match status" value="2"/>
</dbReference>
<sequence length="1127" mass="121616">MEDLVGLFVNTLVLRTDLSGDPDFAEVLGRVRRASLGALDHQEVPFEQLVEELAPVRQPNRHPLFQVMLAVQNVPQADVRLPGLSAEARPGKPTLAKFDLDFQVVELFDDEGRPNGMLGGLAYAADLFDHATAETLVARLLRVLDAVTADPAQTVARIDLLDGVERRRLLADWNATRSDTLALTVPELFTIRASRAPKAVALTSGGEQVTYGELEARSNRLAHHLIDLGVVSETPVGVAMDRSVDLVTALLAILKAGGAYVTVDPAQPAGRVADVLGRAGVGLCLADGANAAVVPDHVTVLVVDDAPWADWPATAVAGRSLPDQLAYVMFTSGSTGTPKGIATTHRDIVDLAGDRCWRFPGVTRGMFAAPHTFDGSTVELWVRLLNGGELVVTPPGRIDAARLRSLVADHGLTHVHLTAGLFRVIAEEDPTAFAGVHDVLTGADVVPLAAVRRVLEAVPGIVVRSSYGPTEVTVIGTQIPLTDPERIGQIVPIGRPLDNTRVYVLDGSLDPVPVGVAGELYIAGAGLARGYMGRSGLTAERFVACPFEGAGERMYRTGDVVRWRADGVLEFVGRVDDQVKIRGFRVEPGEVEAVVSAHPAVAQAVVVVREDTPGDKRLAAYVVPVSETGEPAPDVRAFAADRLPEYLVPSAVVVLDRLPLTSNGKVDRAALPAPEAVTTQPSRRPASLREELLCSVYAQLLGVPQVGVDDGFFALGGHSLLAVRLVSRVRAVLGVEIPVHAVFEAPTVAGLAARLAEVEGAPVRPAVAAGSRPERLPLSYAQQRLWFLDRLEGPSALYNIPVVLRLTGPLDTDALRAALDDVLIRHESLRTRYPQEDGRPCQYIVPTAEARLDLDIVPVIRAELGTRIEEAAAHVFDLAGDLPIRATLFDVGGPAEVEAEVVLVLVAHHIAADGWSMGPLLRDLSAAYTARGAGREPEWAPLPVQYADYTLWQRELLGGTADPDSLLNRQIAFWQDQLRGVPQELALPTDRPRPAVASRRAGWVPVRVPAELHERLAELARAEGVTMFMVWQAAVAVLLSKLGAGRTFPWGVRSRGVRMRRWRIWSVSSSTPWCCVPTCPVIRRSPRCWGGCGCRRWGRWSTRRCRSNGSWRNWPRSAPWPATPSSR</sequence>
<dbReference type="FunFam" id="3.40.50.980:FF:000001">
    <property type="entry name" value="Non-ribosomal peptide synthetase"/>
    <property type="match status" value="1"/>
</dbReference>
<dbReference type="GO" id="GO:0008610">
    <property type="term" value="P:lipid biosynthetic process"/>
    <property type="evidence" value="ECO:0007669"/>
    <property type="project" value="UniProtKB-ARBA"/>
</dbReference>
<dbReference type="InterPro" id="IPR023213">
    <property type="entry name" value="CAT-like_dom_sf"/>
</dbReference>
<dbReference type="CDD" id="cd12117">
    <property type="entry name" value="A_NRPS_Srf_like"/>
    <property type="match status" value="1"/>
</dbReference>
<keyword evidence="4" id="KW-0597">Phosphoprotein</keyword>
<keyword evidence="3" id="KW-0596">Phosphopantetheine</keyword>
<dbReference type="Pfam" id="PF00501">
    <property type="entry name" value="AMP-binding"/>
    <property type="match status" value="1"/>
</dbReference>
<dbReference type="GO" id="GO:0017000">
    <property type="term" value="P:antibiotic biosynthetic process"/>
    <property type="evidence" value="ECO:0007669"/>
    <property type="project" value="UniProtKB-ARBA"/>
</dbReference>
<dbReference type="InterPro" id="IPR020806">
    <property type="entry name" value="PKS_PP-bd"/>
</dbReference>
<dbReference type="Gene3D" id="3.30.300.30">
    <property type="match status" value="1"/>
</dbReference>
<dbReference type="PANTHER" id="PTHR45527:SF1">
    <property type="entry name" value="FATTY ACID SYNTHASE"/>
    <property type="match status" value="1"/>
</dbReference>
<dbReference type="InterPro" id="IPR009081">
    <property type="entry name" value="PP-bd_ACP"/>
</dbReference>
<dbReference type="SUPFAM" id="SSF52777">
    <property type="entry name" value="CoA-dependent acyltransferases"/>
    <property type="match status" value="3"/>
</dbReference>
<dbReference type="FunFam" id="2.30.38.10:FF:000001">
    <property type="entry name" value="Non-ribosomal peptide synthetase PvdI"/>
    <property type="match status" value="1"/>
</dbReference>
<dbReference type="NCBIfam" id="TIGR01733">
    <property type="entry name" value="AA-adenyl-dom"/>
    <property type="match status" value="1"/>
</dbReference>
<gene>
    <name evidence="6" type="ORF">SVIO_025530</name>
</gene>
<dbReference type="InterPro" id="IPR010071">
    <property type="entry name" value="AA_adenyl_dom"/>
</dbReference>
<accession>A0A4D4KZH2</accession>
<dbReference type="GO" id="GO:0044550">
    <property type="term" value="P:secondary metabolite biosynthetic process"/>
    <property type="evidence" value="ECO:0007669"/>
    <property type="project" value="TreeGrafter"/>
</dbReference>
<evidence type="ECO:0000313" key="7">
    <source>
        <dbReference type="Proteomes" id="UP000301309"/>
    </source>
</evidence>
<keyword evidence="7" id="KW-1185">Reference proteome</keyword>
<comment type="cofactor">
    <cofactor evidence="1">
        <name>pantetheine 4'-phosphate</name>
        <dbReference type="ChEBI" id="CHEBI:47942"/>
    </cofactor>
</comment>
<dbReference type="Gene3D" id="1.10.1200.10">
    <property type="entry name" value="ACP-like"/>
    <property type="match status" value="1"/>
</dbReference>
<evidence type="ECO:0000256" key="3">
    <source>
        <dbReference type="ARBA" id="ARBA00022450"/>
    </source>
</evidence>
<dbReference type="InterPro" id="IPR001242">
    <property type="entry name" value="Condensation_dom"/>
</dbReference>
<dbReference type="Gene3D" id="3.40.50.980">
    <property type="match status" value="2"/>
</dbReference>
<dbReference type="OrthoDB" id="2472181at2"/>
<dbReference type="Pfam" id="PF00668">
    <property type="entry name" value="Condensation"/>
    <property type="match status" value="2"/>
</dbReference>
<dbReference type="PROSITE" id="PS50075">
    <property type="entry name" value="CARRIER"/>
    <property type="match status" value="1"/>
</dbReference>
<evidence type="ECO:0000256" key="1">
    <source>
        <dbReference type="ARBA" id="ARBA00001957"/>
    </source>
</evidence>
<dbReference type="PANTHER" id="PTHR45527">
    <property type="entry name" value="NONRIBOSOMAL PEPTIDE SYNTHETASE"/>
    <property type="match status" value="1"/>
</dbReference>
<dbReference type="GO" id="GO:0005829">
    <property type="term" value="C:cytosol"/>
    <property type="evidence" value="ECO:0007669"/>
    <property type="project" value="TreeGrafter"/>
</dbReference>
<evidence type="ECO:0000256" key="2">
    <source>
        <dbReference type="ARBA" id="ARBA00006432"/>
    </source>
</evidence>
<dbReference type="GO" id="GO:0003824">
    <property type="term" value="F:catalytic activity"/>
    <property type="evidence" value="ECO:0007669"/>
    <property type="project" value="InterPro"/>
</dbReference>
<dbReference type="Proteomes" id="UP000301309">
    <property type="component" value="Unassembled WGS sequence"/>
</dbReference>
<dbReference type="InterPro" id="IPR036736">
    <property type="entry name" value="ACP-like_sf"/>
</dbReference>
<dbReference type="Gene3D" id="3.30.559.30">
    <property type="entry name" value="Nonribosomal peptide synthetase, condensation domain"/>
    <property type="match status" value="2"/>
</dbReference>
<protein>
    <recommendedName>
        <fullName evidence="5">Carrier domain-containing protein</fullName>
    </recommendedName>
</protein>